<dbReference type="InterPro" id="IPR004045">
    <property type="entry name" value="Glutathione_S-Trfase_N"/>
</dbReference>
<dbReference type="PANTHER" id="PTHR43968:SF6">
    <property type="entry name" value="GLUTATHIONE S-TRANSFERASE OMEGA"/>
    <property type="match status" value="1"/>
</dbReference>
<dbReference type="GO" id="GO:0005737">
    <property type="term" value="C:cytoplasm"/>
    <property type="evidence" value="ECO:0007669"/>
    <property type="project" value="TreeGrafter"/>
</dbReference>
<evidence type="ECO:0000313" key="5">
    <source>
        <dbReference type="Proteomes" id="UP000060132"/>
    </source>
</evidence>
<dbReference type="Pfam" id="PF00043">
    <property type="entry name" value="GST_C"/>
    <property type="match status" value="1"/>
</dbReference>
<evidence type="ECO:0000256" key="1">
    <source>
        <dbReference type="ARBA" id="ARBA00009929"/>
    </source>
</evidence>
<dbReference type="Gene3D" id="1.20.1050.10">
    <property type="match status" value="1"/>
</dbReference>
<evidence type="ECO:0000259" key="2">
    <source>
        <dbReference type="PROSITE" id="PS50404"/>
    </source>
</evidence>
<dbReference type="SMR" id="A0AAC8UCT9"/>
<dbReference type="PROSITE" id="PS50404">
    <property type="entry name" value="GST_NTER"/>
    <property type="match status" value="1"/>
</dbReference>
<dbReference type="OMA" id="ADHYSHR"/>
<evidence type="ECO:0000313" key="4">
    <source>
        <dbReference type="EMBL" id="AKO32629.1"/>
    </source>
</evidence>
<proteinExistence type="inferred from homology"/>
<protein>
    <submittedName>
        <fullName evidence="4">Stringent starvation protein A</fullName>
    </submittedName>
</protein>
<gene>
    <name evidence="4" type="primary">sspA</name>
    <name evidence="4" type="ORF">RZ57_05690</name>
</gene>
<dbReference type="InterPro" id="IPR050983">
    <property type="entry name" value="GST_Omega/HSP26"/>
</dbReference>
<dbReference type="InterPro" id="IPR010987">
    <property type="entry name" value="Glutathione-S-Trfase_C-like"/>
</dbReference>
<dbReference type="InterPro" id="IPR040079">
    <property type="entry name" value="Glutathione_S-Trfase"/>
</dbReference>
<dbReference type="RefSeq" id="WP_010945280.1">
    <property type="nucleotide sequence ID" value="NZ_CP011218.1"/>
</dbReference>
<dbReference type="SUPFAM" id="SSF47616">
    <property type="entry name" value="GST C-terminal domain-like"/>
    <property type="match status" value="1"/>
</dbReference>
<dbReference type="InterPro" id="IPR036249">
    <property type="entry name" value="Thioredoxin-like_sf"/>
</dbReference>
<dbReference type="Proteomes" id="UP000060132">
    <property type="component" value="Chromosome"/>
</dbReference>
<evidence type="ECO:0000259" key="3">
    <source>
        <dbReference type="PROSITE" id="PS50405"/>
    </source>
</evidence>
<dbReference type="NCBIfam" id="NF007016">
    <property type="entry name" value="PRK09481.1"/>
    <property type="match status" value="1"/>
</dbReference>
<dbReference type="PANTHER" id="PTHR43968">
    <property type="match status" value="1"/>
</dbReference>
<dbReference type="InterPro" id="IPR036282">
    <property type="entry name" value="Glutathione-S-Trfase_C_sf"/>
</dbReference>
<dbReference type="SFLD" id="SFLDG00358">
    <property type="entry name" value="Main_(cytGST)"/>
    <property type="match status" value="1"/>
</dbReference>
<comment type="similarity">
    <text evidence="1">Belongs to the GST superfamily. HSP26 family.</text>
</comment>
<dbReference type="InterPro" id="IPR004046">
    <property type="entry name" value="GST_C"/>
</dbReference>
<organism evidence="4 5">
    <name type="scientific">Haemophilus ducreyi</name>
    <dbReference type="NCBI Taxonomy" id="730"/>
    <lineage>
        <taxon>Bacteria</taxon>
        <taxon>Pseudomonadati</taxon>
        <taxon>Pseudomonadota</taxon>
        <taxon>Gammaproteobacteria</taxon>
        <taxon>Pasteurellales</taxon>
        <taxon>Pasteurellaceae</taxon>
        <taxon>Haemophilus</taxon>
    </lineage>
</organism>
<dbReference type="CDD" id="cd03059">
    <property type="entry name" value="GST_N_SspA"/>
    <property type="match status" value="1"/>
</dbReference>
<dbReference type="CDD" id="cd03186">
    <property type="entry name" value="GST_C_SspA"/>
    <property type="match status" value="1"/>
</dbReference>
<dbReference type="AlphaFoldDB" id="A0AAC8UCT9"/>
<dbReference type="InterPro" id="IPR034342">
    <property type="entry name" value="SspA_C"/>
</dbReference>
<dbReference type="EMBL" id="CP011219">
    <property type="protein sequence ID" value="AKO32629.1"/>
    <property type="molecule type" value="Genomic_DNA"/>
</dbReference>
<dbReference type="Gene3D" id="3.40.30.10">
    <property type="entry name" value="Glutaredoxin"/>
    <property type="match status" value="1"/>
</dbReference>
<dbReference type="SFLD" id="SFLDS00019">
    <property type="entry name" value="Glutathione_Transferase_(cytos"/>
    <property type="match status" value="1"/>
</dbReference>
<feature type="domain" description="GST C-terminal" evidence="3">
    <location>
        <begin position="92"/>
        <end position="209"/>
    </location>
</feature>
<name>A0AAC8UCT9_HAEDC</name>
<dbReference type="PROSITE" id="PS50405">
    <property type="entry name" value="GST_CTER"/>
    <property type="match status" value="1"/>
</dbReference>
<dbReference type="InterPro" id="IPR034341">
    <property type="entry name" value="SspA_N"/>
</dbReference>
<dbReference type="Pfam" id="PF02798">
    <property type="entry name" value="GST_N"/>
    <property type="match status" value="1"/>
</dbReference>
<accession>A0AAC8UCT9</accession>
<dbReference type="SUPFAM" id="SSF52833">
    <property type="entry name" value="Thioredoxin-like"/>
    <property type="match status" value="1"/>
</dbReference>
<sequence>MTISANKRSVMSLFSDKNDIYSHQVRIVLAEKGVPYELENINPNTISEDFLELNPYANIPTLVDRDLVLFNSRIIMEYLDERFPHPPLMPVYPVLRGKSRLTMHRIEQDWYSLIDIVNKNPESKEAKKALSQLREEMLALGSVFAATSYFMSDEFSLVDCYIAPLLWRMHNLGVQFTGAGGKAIKAYMTKVFQRDSFSQSIGGSAPKHLMDDKE</sequence>
<feature type="domain" description="GST N-terminal" evidence="2">
    <location>
        <begin position="9"/>
        <end position="87"/>
    </location>
</feature>
<reference evidence="4 5" key="1">
    <citation type="journal article" date="2015" name="PLoS Negl. Trop. Dis.">
        <title>Haemophilus ducreyi Cutaneous Ulcer Strains Are Nearly Identical to Class I Genital Ulcer Strains.</title>
        <authorList>
            <person name="Gangaiah D."/>
            <person name="Webb K.M."/>
            <person name="Humphreys T.L."/>
            <person name="Fortney K.R."/>
            <person name="Toh E."/>
            <person name="Tai A."/>
            <person name="Katz S.S."/>
            <person name="Pillay A."/>
            <person name="Chen C.Y."/>
            <person name="Roberts S.A."/>
            <person name="Munson R.S.Jr."/>
            <person name="Spinola S.M."/>
        </authorList>
    </citation>
    <scope>NUCLEOTIDE SEQUENCE [LARGE SCALE GENOMIC DNA]</scope>
    <source>
        <strain evidence="5">CLU2</strain>
    </source>
</reference>